<evidence type="ECO:0000259" key="1">
    <source>
        <dbReference type="Pfam" id="PF10756"/>
    </source>
</evidence>
<dbReference type="InterPro" id="IPR019692">
    <property type="entry name" value="CFP-6_PH"/>
</dbReference>
<feature type="domain" description="Low molecular weight protein antigen 6 PH" evidence="1">
    <location>
        <begin position="64"/>
        <end position="139"/>
    </location>
</feature>
<dbReference type="AlphaFoldDB" id="A0A919UZQ5"/>
<keyword evidence="3" id="KW-1185">Reference proteome</keyword>
<accession>A0A919UZQ5</accession>
<dbReference type="Proteomes" id="UP000655287">
    <property type="component" value="Unassembled WGS sequence"/>
</dbReference>
<proteinExistence type="predicted"/>
<comment type="caution">
    <text evidence="2">The sequence shown here is derived from an EMBL/GenBank/DDBJ whole genome shotgun (WGS) entry which is preliminary data.</text>
</comment>
<evidence type="ECO:0000313" key="2">
    <source>
        <dbReference type="EMBL" id="GII75838.1"/>
    </source>
</evidence>
<dbReference type="RefSeq" id="WP_239136873.1">
    <property type="nucleotide sequence ID" value="NZ_BOOU01000012.1"/>
</dbReference>
<dbReference type="EMBL" id="BOOU01000012">
    <property type="protein sequence ID" value="GII75838.1"/>
    <property type="molecule type" value="Genomic_DNA"/>
</dbReference>
<protein>
    <recommendedName>
        <fullName evidence="1">Low molecular weight protein antigen 6 PH domain-containing protein</fullName>
    </recommendedName>
</protein>
<reference evidence="2" key="1">
    <citation type="submission" date="2021-01" db="EMBL/GenBank/DDBJ databases">
        <title>Whole genome shotgun sequence of Sphaerisporangium rufum NBRC 109079.</title>
        <authorList>
            <person name="Komaki H."/>
            <person name="Tamura T."/>
        </authorList>
    </citation>
    <scope>NUCLEOTIDE SEQUENCE</scope>
    <source>
        <strain evidence="2">NBRC 109079</strain>
    </source>
</reference>
<dbReference type="Pfam" id="PF10756">
    <property type="entry name" value="bPH_6"/>
    <property type="match status" value="1"/>
</dbReference>
<gene>
    <name evidence="2" type="ORF">Sru01_08200</name>
</gene>
<name>A0A919UZQ5_9ACTN</name>
<organism evidence="2 3">
    <name type="scientific">Sphaerisporangium rufum</name>
    <dbReference type="NCBI Taxonomy" id="1381558"/>
    <lineage>
        <taxon>Bacteria</taxon>
        <taxon>Bacillati</taxon>
        <taxon>Actinomycetota</taxon>
        <taxon>Actinomycetes</taxon>
        <taxon>Streptosporangiales</taxon>
        <taxon>Streptosporangiaceae</taxon>
        <taxon>Sphaerisporangium</taxon>
    </lineage>
</organism>
<evidence type="ECO:0000313" key="3">
    <source>
        <dbReference type="Proteomes" id="UP000655287"/>
    </source>
</evidence>
<sequence length="141" mass="15420">MTAISGRQWRVRRELTMVKWAATAALAVLAVAVAIGGDVRGTILCAGGTLMLGGFVLRDVLAPVRLAADEHGVTVVTGLARRRRLPWPEIAAIRVEENARYGLRWDVLEIETTESLHLFSAHELGTPCRDAARELDRLRPG</sequence>